<dbReference type="InterPro" id="IPR013818">
    <property type="entry name" value="Lipase"/>
</dbReference>
<dbReference type="RefSeq" id="XP_009044167.1">
    <property type="nucleotide sequence ID" value="XM_009045919.1"/>
</dbReference>
<dbReference type="GeneID" id="20229605"/>
<proteinExistence type="inferred from homology"/>
<dbReference type="InterPro" id="IPR000734">
    <property type="entry name" value="TAG_lipase"/>
</dbReference>
<sequence>TEFLLYVKDSSAEEILDPEDLSTIDDSGFVKGAKTLFLIHGFSDNGKSGWIQAMKDELLKLVPVNVIIVNWKKGANGCYFSAIRNIKYTGDSTVELIGILSSEGEVPLSKFHLIGHSLGAHVAGHVGQFAENIGRITGLDPASFGFSTKGTSKRLDASDADFVDVIHTDDGALFELSFGYVPGVTVGDADFYPNGGSNQPDCPMAHFRFFQDVLRGKMAQMTKAIACSHMRAVAYFTSSINTCEFPVHTCPNGDEVPNAYMGYHASPDLHGKFCLETTGTKPFCVSNLVAS</sequence>
<dbReference type="Proteomes" id="UP000030746">
    <property type="component" value="Unassembled WGS sequence"/>
</dbReference>
<dbReference type="GO" id="GO:0005615">
    <property type="term" value="C:extracellular space"/>
    <property type="evidence" value="ECO:0007669"/>
    <property type="project" value="TreeGrafter"/>
</dbReference>
<dbReference type="CDD" id="cd00707">
    <property type="entry name" value="Pancreat_lipase_like"/>
    <property type="match status" value="1"/>
</dbReference>
<dbReference type="CTD" id="20229605"/>
<dbReference type="Pfam" id="PF00151">
    <property type="entry name" value="Lipase"/>
    <property type="match status" value="1"/>
</dbReference>
<dbReference type="GO" id="GO:0016042">
    <property type="term" value="P:lipid catabolic process"/>
    <property type="evidence" value="ECO:0007669"/>
    <property type="project" value="TreeGrafter"/>
</dbReference>
<protein>
    <recommendedName>
        <fullName evidence="5">Lipase domain-containing protein</fullName>
    </recommendedName>
</protein>
<dbReference type="PRINTS" id="PR00821">
    <property type="entry name" value="TAGLIPASE"/>
</dbReference>
<dbReference type="KEGG" id="lgi:LOTGIDRAFT_102397"/>
<evidence type="ECO:0000256" key="3">
    <source>
        <dbReference type="ARBA" id="ARBA00022525"/>
    </source>
</evidence>
<dbReference type="HOGENOM" id="CLU_027171_0_0_1"/>
<keyword evidence="7" id="KW-1185">Reference proteome</keyword>
<dbReference type="Gene3D" id="3.40.50.1820">
    <property type="entry name" value="alpha/beta hydrolase"/>
    <property type="match status" value="1"/>
</dbReference>
<dbReference type="GO" id="GO:0016298">
    <property type="term" value="F:lipase activity"/>
    <property type="evidence" value="ECO:0007669"/>
    <property type="project" value="InterPro"/>
</dbReference>
<evidence type="ECO:0000256" key="4">
    <source>
        <dbReference type="RuleBase" id="RU004262"/>
    </source>
</evidence>
<reference evidence="6 7" key="1">
    <citation type="journal article" date="2013" name="Nature">
        <title>Insights into bilaterian evolution from three spiralian genomes.</title>
        <authorList>
            <person name="Simakov O."/>
            <person name="Marletaz F."/>
            <person name="Cho S.J."/>
            <person name="Edsinger-Gonzales E."/>
            <person name="Havlak P."/>
            <person name="Hellsten U."/>
            <person name="Kuo D.H."/>
            <person name="Larsson T."/>
            <person name="Lv J."/>
            <person name="Arendt D."/>
            <person name="Savage R."/>
            <person name="Osoegawa K."/>
            <person name="de Jong P."/>
            <person name="Grimwood J."/>
            <person name="Chapman J.A."/>
            <person name="Shapiro H."/>
            <person name="Aerts A."/>
            <person name="Otillar R.P."/>
            <person name="Terry A.Y."/>
            <person name="Boore J.L."/>
            <person name="Grigoriev I.V."/>
            <person name="Lindberg D.R."/>
            <person name="Seaver E.C."/>
            <person name="Weisblat D.A."/>
            <person name="Putnam N.H."/>
            <person name="Rokhsar D.S."/>
        </authorList>
    </citation>
    <scope>NUCLEOTIDE SEQUENCE [LARGE SCALE GENOMIC DNA]</scope>
</reference>
<dbReference type="OrthoDB" id="199913at2759"/>
<dbReference type="STRING" id="225164.V4BI62"/>
<dbReference type="InterPro" id="IPR033906">
    <property type="entry name" value="Lipase_N"/>
</dbReference>
<evidence type="ECO:0000313" key="6">
    <source>
        <dbReference type="EMBL" id="ESP05622.1"/>
    </source>
</evidence>
<gene>
    <name evidence="6" type="ORF">LOTGIDRAFT_102397</name>
</gene>
<organism evidence="6 7">
    <name type="scientific">Lottia gigantea</name>
    <name type="common">Giant owl limpet</name>
    <dbReference type="NCBI Taxonomy" id="225164"/>
    <lineage>
        <taxon>Eukaryota</taxon>
        <taxon>Metazoa</taxon>
        <taxon>Spiralia</taxon>
        <taxon>Lophotrochozoa</taxon>
        <taxon>Mollusca</taxon>
        <taxon>Gastropoda</taxon>
        <taxon>Patellogastropoda</taxon>
        <taxon>Lottioidea</taxon>
        <taxon>Lottiidae</taxon>
        <taxon>Lottia</taxon>
    </lineage>
</organism>
<evidence type="ECO:0000256" key="2">
    <source>
        <dbReference type="ARBA" id="ARBA00010701"/>
    </source>
</evidence>
<dbReference type="SUPFAM" id="SSF53474">
    <property type="entry name" value="alpha/beta-Hydrolases"/>
    <property type="match status" value="1"/>
</dbReference>
<evidence type="ECO:0000256" key="1">
    <source>
        <dbReference type="ARBA" id="ARBA00004613"/>
    </source>
</evidence>
<comment type="subcellular location">
    <subcellularLocation>
        <location evidence="1">Secreted</location>
    </subcellularLocation>
</comment>
<comment type="similarity">
    <text evidence="2 4">Belongs to the AB hydrolase superfamily. Lipase family.</text>
</comment>
<accession>V4BI62</accession>
<name>V4BI62_LOTGI</name>
<evidence type="ECO:0000313" key="7">
    <source>
        <dbReference type="Proteomes" id="UP000030746"/>
    </source>
</evidence>
<dbReference type="AlphaFoldDB" id="V4BI62"/>
<feature type="non-terminal residue" evidence="6">
    <location>
        <position position="1"/>
    </location>
</feature>
<keyword evidence="3" id="KW-0964">Secreted</keyword>
<dbReference type="EMBL" id="KB199650">
    <property type="protein sequence ID" value="ESP05622.1"/>
    <property type="molecule type" value="Genomic_DNA"/>
</dbReference>
<dbReference type="InterPro" id="IPR029058">
    <property type="entry name" value="AB_hydrolase_fold"/>
</dbReference>
<dbReference type="PANTHER" id="PTHR11610">
    <property type="entry name" value="LIPASE"/>
    <property type="match status" value="1"/>
</dbReference>
<evidence type="ECO:0000259" key="5">
    <source>
        <dbReference type="Pfam" id="PF00151"/>
    </source>
</evidence>
<feature type="domain" description="Lipase" evidence="5">
    <location>
        <begin position="1"/>
        <end position="252"/>
    </location>
</feature>
<dbReference type="OMA" id="NMNVIMV"/>